<dbReference type="CTD" id="20316512"/>
<sequence length="84" mass="9206">WLCIGFPMIYTNINTHAQHHLLHPLLTSCSRTGFPKRTLLSAASLVGLSNQRLKMGYLNQTRPGQPSGIICPHSSVSTDVLPIP</sequence>
<keyword evidence="2" id="KW-1185">Reference proteome</keyword>
<evidence type="ECO:0000313" key="1">
    <source>
        <dbReference type="EMBL" id="KER31411.1"/>
    </source>
</evidence>
<reference evidence="1 2" key="1">
    <citation type="submission" date="2013-11" db="EMBL/GenBank/DDBJ databases">
        <title>Opisthorchis viverrini - life in the bile duct.</title>
        <authorList>
            <person name="Young N.D."/>
            <person name="Nagarajan N."/>
            <person name="Lin S.J."/>
            <person name="Korhonen P.K."/>
            <person name="Jex A.R."/>
            <person name="Hall R.S."/>
            <person name="Safavi-Hemami H."/>
            <person name="Kaewkong W."/>
            <person name="Bertrand D."/>
            <person name="Gao S."/>
            <person name="Seet Q."/>
            <person name="Wongkham S."/>
            <person name="Teh B.T."/>
            <person name="Wongkham C."/>
            <person name="Intapan P.M."/>
            <person name="Maleewong W."/>
            <person name="Yang X."/>
            <person name="Hu M."/>
            <person name="Wang Z."/>
            <person name="Hofmann A."/>
            <person name="Sternberg P.W."/>
            <person name="Tan P."/>
            <person name="Wang J."/>
            <person name="Gasser R.B."/>
        </authorList>
    </citation>
    <scope>NUCLEOTIDE SEQUENCE [LARGE SCALE GENOMIC DNA]</scope>
</reference>
<name>A0A074ZW99_OPIVI</name>
<organism evidence="1 2">
    <name type="scientific">Opisthorchis viverrini</name>
    <name type="common">Southeast Asian liver fluke</name>
    <dbReference type="NCBI Taxonomy" id="6198"/>
    <lineage>
        <taxon>Eukaryota</taxon>
        <taxon>Metazoa</taxon>
        <taxon>Spiralia</taxon>
        <taxon>Lophotrochozoa</taxon>
        <taxon>Platyhelminthes</taxon>
        <taxon>Trematoda</taxon>
        <taxon>Digenea</taxon>
        <taxon>Opisthorchiida</taxon>
        <taxon>Opisthorchiata</taxon>
        <taxon>Opisthorchiidae</taxon>
        <taxon>Opisthorchis</taxon>
    </lineage>
</organism>
<dbReference type="KEGG" id="ovi:T265_02324"/>
<dbReference type="Proteomes" id="UP000054324">
    <property type="component" value="Unassembled WGS sequence"/>
</dbReference>
<feature type="non-terminal residue" evidence="1">
    <location>
        <position position="1"/>
    </location>
</feature>
<dbReference type="EMBL" id="KL596646">
    <property type="protein sequence ID" value="KER31411.1"/>
    <property type="molecule type" value="Genomic_DNA"/>
</dbReference>
<dbReference type="RefSeq" id="XP_009164802.1">
    <property type="nucleotide sequence ID" value="XM_009166538.1"/>
</dbReference>
<dbReference type="GeneID" id="20316512"/>
<proteinExistence type="predicted"/>
<accession>A0A074ZW99</accession>
<protein>
    <submittedName>
        <fullName evidence="1">Uncharacterized protein</fullName>
    </submittedName>
</protein>
<feature type="non-terminal residue" evidence="1">
    <location>
        <position position="84"/>
    </location>
</feature>
<evidence type="ECO:0000313" key="2">
    <source>
        <dbReference type="Proteomes" id="UP000054324"/>
    </source>
</evidence>
<gene>
    <name evidence="1" type="ORF">T265_02324</name>
</gene>
<dbReference type="AlphaFoldDB" id="A0A074ZW99"/>